<dbReference type="InterPro" id="IPR004895">
    <property type="entry name" value="Prenylated_rab_accept_PRA1"/>
</dbReference>
<keyword evidence="2 5" id="KW-0812">Transmembrane</keyword>
<dbReference type="Pfam" id="PF03208">
    <property type="entry name" value="PRA1"/>
    <property type="match status" value="1"/>
</dbReference>
<evidence type="ECO:0000256" key="2">
    <source>
        <dbReference type="ARBA" id="ARBA00022692"/>
    </source>
</evidence>
<dbReference type="GO" id="GO:0005794">
    <property type="term" value="C:Golgi apparatus"/>
    <property type="evidence" value="ECO:0007669"/>
    <property type="project" value="TreeGrafter"/>
</dbReference>
<evidence type="ECO:0000256" key="1">
    <source>
        <dbReference type="ARBA" id="ARBA00004141"/>
    </source>
</evidence>
<gene>
    <name evidence="6" type="ORF">BGZ99_009750</name>
</gene>
<evidence type="ECO:0000256" key="3">
    <source>
        <dbReference type="ARBA" id="ARBA00022989"/>
    </source>
</evidence>
<comment type="subcellular location">
    <subcellularLocation>
        <location evidence="1 5">Membrane</location>
        <topology evidence="1 5">Multi-pass membrane protein</topology>
    </subcellularLocation>
</comment>
<dbReference type="AlphaFoldDB" id="A0A9P6UYN0"/>
<keyword evidence="4 5" id="KW-0472">Membrane</keyword>
<feature type="transmembrane region" description="Helical" evidence="5">
    <location>
        <begin position="86"/>
        <end position="119"/>
    </location>
</feature>
<comment type="similarity">
    <text evidence="5">Belongs to the PRA1 family.</text>
</comment>
<keyword evidence="3 5" id="KW-1133">Transmembrane helix</keyword>
<dbReference type="Proteomes" id="UP000738325">
    <property type="component" value="Unassembled WGS sequence"/>
</dbReference>
<proteinExistence type="inferred from homology"/>
<keyword evidence="7" id="KW-1185">Reference proteome</keyword>
<evidence type="ECO:0000313" key="6">
    <source>
        <dbReference type="EMBL" id="KAG0326312.1"/>
    </source>
</evidence>
<evidence type="ECO:0000256" key="5">
    <source>
        <dbReference type="RuleBase" id="RU363107"/>
    </source>
</evidence>
<dbReference type="PANTHER" id="PTHR19317">
    <property type="entry name" value="PRENYLATED RAB ACCEPTOR 1-RELATED"/>
    <property type="match status" value="1"/>
</dbReference>
<feature type="transmembrane region" description="Helical" evidence="5">
    <location>
        <begin position="140"/>
        <end position="163"/>
    </location>
</feature>
<comment type="caution">
    <text evidence="6">The sequence shown here is derived from an EMBL/GenBank/DDBJ whole genome shotgun (WGS) entry which is preliminary data.</text>
</comment>
<dbReference type="PANTHER" id="PTHR19317:SF0">
    <property type="entry name" value="PRENYLATED RAB ACCEPTOR PROTEIN 1"/>
    <property type="match status" value="1"/>
</dbReference>
<evidence type="ECO:0000256" key="4">
    <source>
        <dbReference type="ARBA" id="ARBA00023136"/>
    </source>
</evidence>
<dbReference type="EMBL" id="JAAAIP010000085">
    <property type="protein sequence ID" value="KAG0326312.1"/>
    <property type="molecule type" value="Genomic_DNA"/>
</dbReference>
<protein>
    <recommendedName>
        <fullName evidence="5">PRA1 family protein</fullName>
    </recommendedName>
</protein>
<organism evidence="6 7">
    <name type="scientific">Dissophora globulifera</name>
    <dbReference type="NCBI Taxonomy" id="979702"/>
    <lineage>
        <taxon>Eukaryota</taxon>
        <taxon>Fungi</taxon>
        <taxon>Fungi incertae sedis</taxon>
        <taxon>Mucoromycota</taxon>
        <taxon>Mortierellomycotina</taxon>
        <taxon>Mortierellomycetes</taxon>
        <taxon>Mortierellales</taxon>
        <taxon>Mortierellaceae</taxon>
        <taxon>Dissophora</taxon>
    </lineage>
</organism>
<accession>A0A9P6UYN0</accession>
<name>A0A9P6UYN0_9FUNG</name>
<sequence>MSAPAYTPLASNPFTGGFPSQDEASAAVSTASAVGLGFLRKFREERLSSLRPAGEFFDKNRFSMPNNGQTVTSRFNYNLNYFQGNYLLIFIAVALYSLLTNIVLLFSVAFTVGGLHLLRNVPPEGVTIGQSTFQQGQLKMAFIVISVILFFLASPIGTVFWIVGASAVPILGHAAVMQEGVEGDFVAVV</sequence>
<evidence type="ECO:0000313" key="7">
    <source>
        <dbReference type="Proteomes" id="UP000738325"/>
    </source>
</evidence>
<dbReference type="GO" id="GO:0016020">
    <property type="term" value="C:membrane"/>
    <property type="evidence" value="ECO:0007669"/>
    <property type="project" value="UniProtKB-SubCell"/>
</dbReference>
<dbReference type="OrthoDB" id="63113at2759"/>
<reference evidence="6" key="1">
    <citation type="journal article" date="2020" name="Fungal Divers.">
        <title>Resolving the Mortierellaceae phylogeny through synthesis of multi-gene phylogenetics and phylogenomics.</title>
        <authorList>
            <person name="Vandepol N."/>
            <person name="Liber J."/>
            <person name="Desiro A."/>
            <person name="Na H."/>
            <person name="Kennedy M."/>
            <person name="Barry K."/>
            <person name="Grigoriev I.V."/>
            <person name="Miller A.N."/>
            <person name="O'Donnell K."/>
            <person name="Stajich J.E."/>
            <person name="Bonito G."/>
        </authorList>
    </citation>
    <scope>NUCLEOTIDE SEQUENCE</scope>
    <source>
        <strain evidence="6">REB-010B</strain>
    </source>
</reference>